<dbReference type="PANTHER" id="PTHR10009">
    <property type="entry name" value="PROTEIN YELLOW-RELATED"/>
    <property type="match status" value="1"/>
</dbReference>
<name>A0A5B9CTP3_NILLU</name>
<keyword evidence="6" id="KW-0325">Glycoprotein</keyword>
<evidence type="ECO:0000313" key="8">
    <source>
        <dbReference type="EMBL" id="QEE04291.1"/>
    </source>
</evidence>
<comment type="similarity">
    <text evidence="3">Belongs to the major royal jelly protein family.</text>
</comment>
<feature type="chain" id="PRO_5022899443" description="Protein yellow" evidence="7">
    <location>
        <begin position="19"/>
        <end position="466"/>
    </location>
</feature>
<feature type="signal peptide" evidence="7">
    <location>
        <begin position="1"/>
        <end position="18"/>
    </location>
</feature>
<evidence type="ECO:0000256" key="7">
    <source>
        <dbReference type="SAM" id="SignalP"/>
    </source>
</evidence>
<dbReference type="InterPro" id="IPR017996">
    <property type="entry name" value="MRJP/yellow-related"/>
</dbReference>
<evidence type="ECO:0000256" key="2">
    <source>
        <dbReference type="ARBA" id="ARBA00004613"/>
    </source>
</evidence>
<dbReference type="InterPro" id="IPR011042">
    <property type="entry name" value="6-blade_b-propeller_TolB-like"/>
</dbReference>
<dbReference type="GO" id="GO:0005576">
    <property type="term" value="C:extracellular region"/>
    <property type="evidence" value="ECO:0007669"/>
    <property type="project" value="UniProtKB-SubCell"/>
</dbReference>
<protein>
    <recommendedName>
        <fullName evidence="4">Protein yellow</fullName>
    </recommendedName>
</protein>
<dbReference type="OrthoDB" id="7776143at2759"/>
<organism evidence="8">
    <name type="scientific">Nilaparvata lugens</name>
    <name type="common">Brown planthopper</name>
    <dbReference type="NCBI Taxonomy" id="108931"/>
    <lineage>
        <taxon>Eukaryota</taxon>
        <taxon>Metazoa</taxon>
        <taxon>Ecdysozoa</taxon>
        <taxon>Arthropoda</taxon>
        <taxon>Hexapoda</taxon>
        <taxon>Insecta</taxon>
        <taxon>Pterygota</taxon>
        <taxon>Neoptera</taxon>
        <taxon>Paraneoptera</taxon>
        <taxon>Hemiptera</taxon>
        <taxon>Auchenorrhyncha</taxon>
        <taxon>Fulgoroidea</taxon>
        <taxon>Delphacidae</taxon>
        <taxon>Delphacinae</taxon>
        <taxon>Nilaparvata</taxon>
    </lineage>
</organism>
<keyword evidence="7" id="KW-0732">Signal</keyword>
<dbReference type="EMBL" id="MK460258">
    <property type="protein sequence ID" value="QEE04291.1"/>
    <property type="molecule type" value="mRNA"/>
</dbReference>
<keyword evidence="5" id="KW-0964">Secreted</keyword>
<evidence type="ECO:0000256" key="5">
    <source>
        <dbReference type="ARBA" id="ARBA00022525"/>
    </source>
</evidence>
<dbReference type="PANTHER" id="PTHR10009:SF14">
    <property type="entry name" value="PROTEIN YELLOW"/>
    <property type="match status" value="1"/>
</dbReference>
<comment type="function">
    <text evidence="1">Controls the pigmentation pattern of the adult cuticle and larval mouth parts.</text>
</comment>
<proteinExistence type="evidence at transcript level"/>
<comment type="subcellular location">
    <subcellularLocation>
        <location evidence="2">Secreted</location>
    </subcellularLocation>
</comment>
<dbReference type="Gene3D" id="2.120.10.30">
    <property type="entry name" value="TolB, C-terminal domain"/>
    <property type="match status" value="1"/>
</dbReference>
<accession>A0A5B9CTP3</accession>
<dbReference type="Pfam" id="PF03022">
    <property type="entry name" value="MRJP"/>
    <property type="match status" value="1"/>
</dbReference>
<evidence type="ECO:0000256" key="6">
    <source>
        <dbReference type="ARBA" id="ARBA00023180"/>
    </source>
</evidence>
<sequence>MCRIIVIPILACLSLASGQAVSDPAPPPPGLTERFFWNQLDYAYPTPQMRAAALNSQEFVPKNNLPVGIEVWNNKLFISVPRWDKGVPSTLNFVPLEDEYGHPLPPISNAPLIPYPDWETNQMGAPCKNRLNTVYRMRADECGRLWVLDSGTIGIGESTQQVCPYGLHVYDLNTNQQIHYYQLQASDTNKDSFIANIVVDVGGNCSDTHVYASDELGYGLIVYSLDKDFSWRFDHQYFHPDPVAGDYNIGLNYQWSEEGIFAMELTPVQPDGSKTLLFHPLSSYRNFFVSTNILKDQSKAISKNYFHDFSYFPDLGPNFHITTQVIHNGVLYKNLVDQNAIGCWRLDKDYTPANHAIITKEDTSFIYPSDMRITKTGTLWAITDRMPIHLMATLDFKDINFRIFSGDANQLVAGTICDPYLQAPPKPQPSAYQYHRYDPNAEYNKNYYSQSVSPYTTPLKPVKEYD</sequence>
<dbReference type="AlphaFoldDB" id="A0A5B9CTP3"/>
<evidence type="ECO:0000256" key="3">
    <source>
        <dbReference type="ARBA" id="ARBA00009127"/>
    </source>
</evidence>
<evidence type="ECO:0000256" key="4">
    <source>
        <dbReference type="ARBA" id="ARBA00014360"/>
    </source>
</evidence>
<evidence type="ECO:0000256" key="1">
    <source>
        <dbReference type="ARBA" id="ARBA00002855"/>
    </source>
</evidence>
<reference evidence="8" key="1">
    <citation type="submission" date="2019-01" db="EMBL/GenBank/DDBJ databases">
        <authorList>
            <person name="Wang S."/>
            <person name="Zhang C."/>
        </authorList>
    </citation>
    <scope>NUCLEOTIDE SEQUENCE</scope>
</reference>